<comment type="catalytic activity">
    <reaction evidence="7">
        <text>a 2'-deoxyadenosine in DNA + S-adenosyl-L-methionine = an N(6)-methyl-2'-deoxyadenosine in DNA + S-adenosyl-L-homocysteine + H(+)</text>
        <dbReference type="Rhea" id="RHEA:15197"/>
        <dbReference type="Rhea" id="RHEA-COMP:12418"/>
        <dbReference type="Rhea" id="RHEA-COMP:12419"/>
        <dbReference type="ChEBI" id="CHEBI:15378"/>
        <dbReference type="ChEBI" id="CHEBI:57856"/>
        <dbReference type="ChEBI" id="CHEBI:59789"/>
        <dbReference type="ChEBI" id="CHEBI:90615"/>
        <dbReference type="ChEBI" id="CHEBI:90616"/>
        <dbReference type="EC" id="2.1.1.72"/>
    </reaction>
</comment>
<evidence type="ECO:0000256" key="1">
    <source>
        <dbReference type="ARBA" id="ARBA00006594"/>
    </source>
</evidence>
<keyword evidence="4" id="KW-0808">Transferase</keyword>
<evidence type="ECO:0000313" key="10">
    <source>
        <dbReference type="EMBL" id="OZI46931.1"/>
    </source>
</evidence>
<accession>A0A261TCE2</accession>
<evidence type="ECO:0000313" key="11">
    <source>
        <dbReference type="Proteomes" id="UP000216913"/>
    </source>
</evidence>
<dbReference type="EMBL" id="NEVP01000011">
    <property type="protein sequence ID" value="OZI46931.1"/>
    <property type="molecule type" value="Genomic_DNA"/>
</dbReference>
<evidence type="ECO:0000256" key="7">
    <source>
        <dbReference type="ARBA" id="ARBA00047942"/>
    </source>
</evidence>
<dbReference type="Gene3D" id="3.40.50.150">
    <property type="entry name" value="Vaccinia Virus protein VP39"/>
    <property type="match status" value="1"/>
</dbReference>
<comment type="caution">
    <text evidence="10">The sequence shown here is derived from an EMBL/GenBank/DDBJ whole genome shotgun (WGS) entry which is preliminary data.</text>
</comment>
<keyword evidence="6" id="KW-0680">Restriction system</keyword>
<protein>
    <recommendedName>
        <fullName evidence="2">site-specific DNA-methyltransferase (adenine-specific)</fullName>
        <ecNumber evidence="2">2.1.1.72</ecNumber>
    </recommendedName>
</protein>
<evidence type="ECO:0000256" key="2">
    <source>
        <dbReference type="ARBA" id="ARBA00011900"/>
    </source>
</evidence>
<dbReference type="InterPro" id="IPR022749">
    <property type="entry name" value="D12N6_MeTrfase_N"/>
</dbReference>
<dbReference type="InterPro" id="IPR051537">
    <property type="entry name" value="DNA_Adenine_Mtase"/>
</dbReference>
<dbReference type="InterPro" id="IPR003356">
    <property type="entry name" value="DNA_methylase_A-5"/>
</dbReference>
<dbReference type="SUPFAM" id="SSF53335">
    <property type="entry name" value="S-adenosyl-L-methionine-dependent methyltransferases"/>
    <property type="match status" value="1"/>
</dbReference>
<dbReference type="EC" id="2.1.1.72" evidence="2"/>
<organism evidence="10 11">
    <name type="scientific">Bordetella genomosp. 5</name>
    <dbReference type="NCBI Taxonomy" id="1395608"/>
    <lineage>
        <taxon>Bacteria</taxon>
        <taxon>Pseudomonadati</taxon>
        <taxon>Pseudomonadota</taxon>
        <taxon>Betaproteobacteria</taxon>
        <taxon>Burkholderiales</taxon>
        <taxon>Alcaligenaceae</taxon>
        <taxon>Bordetella</taxon>
    </lineage>
</organism>
<feature type="domain" description="N6 adenine-specific DNA methyltransferase N-terminal" evidence="9">
    <location>
        <begin position="5"/>
        <end position="136"/>
    </location>
</feature>
<reference evidence="10 11" key="1">
    <citation type="submission" date="2017-05" db="EMBL/GenBank/DDBJ databases">
        <title>Complete and WGS of Bordetella genogroups.</title>
        <authorList>
            <person name="Spilker T."/>
            <person name="LiPuma J."/>
        </authorList>
    </citation>
    <scope>NUCLEOTIDE SEQUENCE [LARGE SCALE GENOMIC DNA]</scope>
    <source>
        <strain evidence="10 11">AU10456</strain>
    </source>
</reference>
<dbReference type="Pfam" id="PF02384">
    <property type="entry name" value="N6_Mtase"/>
    <property type="match status" value="1"/>
</dbReference>
<gene>
    <name evidence="10" type="ORF">CAL25_19905</name>
</gene>
<evidence type="ECO:0000259" key="9">
    <source>
        <dbReference type="Pfam" id="PF12161"/>
    </source>
</evidence>
<dbReference type="RefSeq" id="WP_094803058.1">
    <property type="nucleotide sequence ID" value="NZ_NEVP01000011.1"/>
</dbReference>
<evidence type="ECO:0000256" key="3">
    <source>
        <dbReference type="ARBA" id="ARBA00022603"/>
    </source>
</evidence>
<feature type="domain" description="DNA methylase adenine-specific" evidence="8">
    <location>
        <begin position="148"/>
        <end position="447"/>
    </location>
</feature>
<dbReference type="Pfam" id="PF12161">
    <property type="entry name" value="HsdM_N"/>
    <property type="match status" value="1"/>
</dbReference>
<evidence type="ECO:0000256" key="4">
    <source>
        <dbReference type="ARBA" id="ARBA00022679"/>
    </source>
</evidence>
<dbReference type="AlphaFoldDB" id="A0A261TCE2"/>
<dbReference type="GO" id="GO:0009307">
    <property type="term" value="P:DNA restriction-modification system"/>
    <property type="evidence" value="ECO:0007669"/>
    <property type="project" value="UniProtKB-KW"/>
</dbReference>
<proteinExistence type="inferred from homology"/>
<keyword evidence="11" id="KW-1185">Reference proteome</keyword>
<name>A0A261TCE2_9BORD</name>
<keyword evidence="3" id="KW-0489">Methyltransferase</keyword>
<dbReference type="PANTHER" id="PTHR42933:SF3">
    <property type="entry name" value="TYPE I RESTRICTION ENZYME MJAVIII METHYLASE SUBUNIT"/>
    <property type="match status" value="1"/>
</dbReference>
<comment type="similarity">
    <text evidence="1">Belongs to the N(4)/N(6)-methyltransferase family.</text>
</comment>
<evidence type="ECO:0000259" key="8">
    <source>
        <dbReference type="Pfam" id="PF02384"/>
    </source>
</evidence>
<keyword evidence="5" id="KW-0949">S-adenosyl-L-methionine</keyword>
<dbReference type="GO" id="GO:0009007">
    <property type="term" value="F:site-specific DNA-methyltransferase (adenine-specific) activity"/>
    <property type="evidence" value="ECO:0007669"/>
    <property type="project" value="UniProtKB-EC"/>
</dbReference>
<dbReference type="OrthoDB" id="9784823at2"/>
<evidence type="ECO:0000256" key="5">
    <source>
        <dbReference type="ARBA" id="ARBA00022691"/>
    </source>
</evidence>
<dbReference type="PRINTS" id="PR00507">
    <property type="entry name" value="N12N6MTFRASE"/>
</dbReference>
<dbReference type="GO" id="GO:0003677">
    <property type="term" value="F:DNA binding"/>
    <property type="evidence" value="ECO:0007669"/>
    <property type="project" value="InterPro"/>
</dbReference>
<dbReference type="PANTHER" id="PTHR42933">
    <property type="entry name" value="SLR6095 PROTEIN"/>
    <property type="match status" value="1"/>
</dbReference>
<evidence type="ECO:0000256" key="6">
    <source>
        <dbReference type="ARBA" id="ARBA00022747"/>
    </source>
</evidence>
<dbReference type="Proteomes" id="UP000216913">
    <property type="component" value="Unassembled WGS sequence"/>
</dbReference>
<sequence length="681" mass="76838">MSKLADLIWKNAELLRGAYKENEYRKVILPFTILRRLDCVLQPTREAVRARYAAVRSKGYDLDKMLTPVSGYPFFNTSSFTLPNIAETPDDVRDNLEAMINGFSQNVRDIFDKFEFAATLDKLAEKNRLYLVVQRFAETDLDPATVTNHDMGQAFEELLRKFNDVSPAGEQYTPRDVIELMVTLLFSGDDEALSVPGVIRTMYDPTAGTGGILSVAEEHLRKFNDRATLKLFGQELEDETYAICKADMLIRGQNPADIKSGDTLANDLHPDKTFEYQAANPPYGVEWKPAEAAVKKEHAKGAAGRFGPGLPAIRDGQMLFSLHLLSKMQPVVAGKGGGRIGVVHNGSPLFTGDAGSGESEIRRHILEHDYLDCIVALPTDMFYNTNITTYLWFMTNRKPADRKGKVLLIDATAMSVLMKKNLGKKRREFTADCVERITKAYADFKAMEWSEDPEGKSGRVLKAKVFDHEHFFYRRVTIERPLRMRFQIELQRWVDLGYDTAAAKLTQDQSILLSEAVNRMDNDVIYRDAESFRSALHAAAEAAANELELTGKAAKLTAKTVELARKYFGTKDKDAEPTTNEKGEVLSDSELRDAEYVPFNDDIEAYFDKEVRPHWPDAWINYDVKDSADGKTGMVGTEINFNREFYVYTPPRSREAIAADIEAKEHKFMELLRGIKGEVCP</sequence>
<dbReference type="InterPro" id="IPR029063">
    <property type="entry name" value="SAM-dependent_MTases_sf"/>
</dbReference>
<dbReference type="GO" id="GO:0008170">
    <property type="term" value="F:N-methyltransferase activity"/>
    <property type="evidence" value="ECO:0007669"/>
    <property type="project" value="InterPro"/>
</dbReference>
<dbReference type="GO" id="GO:0032259">
    <property type="term" value="P:methylation"/>
    <property type="evidence" value="ECO:0007669"/>
    <property type="project" value="UniProtKB-KW"/>
</dbReference>